<dbReference type="RefSeq" id="WP_271916735.1">
    <property type="nucleotide sequence ID" value="NZ_JAQNDO010000001.1"/>
</dbReference>
<evidence type="ECO:0008006" key="4">
    <source>
        <dbReference type="Google" id="ProtNLM"/>
    </source>
</evidence>
<comment type="caution">
    <text evidence="2">The sequence shown here is derived from an EMBL/GenBank/DDBJ whole genome shotgun (WGS) entry which is preliminary data.</text>
</comment>
<sequence length="167" mass="18147">MRSEPRERGDVPGRALLHPWSWLAAAALAFNVFWLRRRHPGVVSGKLSDLAICFLLPVFLVAAAEWLRTIARLCGARVGLHVGRRGIWLACGVSVAYFALLKTWPAFTGVHRALLGALDAPFGGGRSFRNLADPTDLVALVMVPLSAWHLVRRGERSGDSAKGGSSR</sequence>
<feature type="transmembrane region" description="Helical" evidence="1">
    <location>
        <begin position="20"/>
        <end position="35"/>
    </location>
</feature>
<proteinExistence type="predicted"/>
<feature type="transmembrane region" description="Helical" evidence="1">
    <location>
        <begin position="47"/>
        <end position="67"/>
    </location>
</feature>
<accession>A0ABT5EI39</accession>
<dbReference type="EMBL" id="JAQNDO010000001">
    <property type="protein sequence ID" value="MDC0741478.1"/>
    <property type="molecule type" value="Genomic_DNA"/>
</dbReference>
<protein>
    <recommendedName>
        <fullName evidence="4">Lycopene cyclase domain-containing protein</fullName>
    </recommendedName>
</protein>
<keyword evidence="3" id="KW-1185">Reference proteome</keyword>
<organism evidence="2 3">
    <name type="scientific">Polyangium mundeleinium</name>
    <dbReference type="NCBI Taxonomy" id="2995306"/>
    <lineage>
        <taxon>Bacteria</taxon>
        <taxon>Pseudomonadati</taxon>
        <taxon>Myxococcota</taxon>
        <taxon>Polyangia</taxon>
        <taxon>Polyangiales</taxon>
        <taxon>Polyangiaceae</taxon>
        <taxon>Polyangium</taxon>
    </lineage>
</organism>
<evidence type="ECO:0000313" key="3">
    <source>
        <dbReference type="Proteomes" id="UP001221411"/>
    </source>
</evidence>
<keyword evidence="1" id="KW-1133">Transmembrane helix</keyword>
<reference evidence="2 3" key="1">
    <citation type="submission" date="2022-11" db="EMBL/GenBank/DDBJ databases">
        <title>Minimal conservation of predation-associated metabolite biosynthetic gene clusters underscores biosynthetic potential of Myxococcota including descriptions for ten novel species: Archangium lansinium sp. nov., Myxococcus landrumus sp. nov., Nannocystis bai.</title>
        <authorList>
            <person name="Ahearne A."/>
            <person name="Stevens C."/>
            <person name="Dowd S."/>
        </authorList>
    </citation>
    <scope>NUCLEOTIDE SEQUENCE [LARGE SCALE GENOMIC DNA]</scope>
    <source>
        <strain evidence="2 3">RJM3</strain>
    </source>
</reference>
<feature type="transmembrane region" description="Helical" evidence="1">
    <location>
        <begin position="87"/>
        <end position="104"/>
    </location>
</feature>
<evidence type="ECO:0000313" key="2">
    <source>
        <dbReference type="EMBL" id="MDC0741478.1"/>
    </source>
</evidence>
<dbReference type="Proteomes" id="UP001221411">
    <property type="component" value="Unassembled WGS sequence"/>
</dbReference>
<evidence type="ECO:0000256" key="1">
    <source>
        <dbReference type="SAM" id="Phobius"/>
    </source>
</evidence>
<name>A0ABT5EI39_9BACT</name>
<gene>
    <name evidence="2" type="ORF">POL67_08985</name>
</gene>
<keyword evidence="1" id="KW-0812">Transmembrane</keyword>
<keyword evidence="1" id="KW-0472">Membrane</keyword>